<protein>
    <recommendedName>
        <fullName evidence="1">CRAL-TRIO domain-containing protein</fullName>
    </recommendedName>
</protein>
<dbReference type="PRINTS" id="PR00180">
    <property type="entry name" value="CRETINALDHBP"/>
</dbReference>
<dbReference type="EMBL" id="VVIM01000006">
    <property type="protein sequence ID" value="KAB0797743.1"/>
    <property type="molecule type" value="Genomic_DNA"/>
</dbReference>
<dbReference type="PANTHER" id="PTHR10174:SF216">
    <property type="entry name" value="CRAL-TRIO DOMAIN-CONTAINING PROTEIN-RELATED"/>
    <property type="match status" value="1"/>
</dbReference>
<dbReference type="InterPro" id="IPR036273">
    <property type="entry name" value="CRAL/TRIO_N_dom_sf"/>
</dbReference>
<dbReference type="SMART" id="SM01100">
    <property type="entry name" value="CRAL_TRIO_N"/>
    <property type="match status" value="2"/>
</dbReference>
<dbReference type="Pfam" id="PF00650">
    <property type="entry name" value="CRAL_TRIO"/>
    <property type="match status" value="1"/>
</dbReference>
<dbReference type="Proteomes" id="UP000327044">
    <property type="component" value="Unassembled WGS sequence"/>
</dbReference>
<dbReference type="Gene3D" id="3.40.525.10">
    <property type="entry name" value="CRAL-TRIO lipid binding domain"/>
    <property type="match status" value="1"/>
</dbReference>
<evidence type="ECO:0000313" key="3">
    <source>
        <dbReference type="Proteomes" id="UP000327044"/>
    </source>
</evidence>
<dbReference type="GO" id="GO:0016020">
    <property type="term" value="C:membrane"/>
    <property type="evidence" value="ECO:0007669"/>
    <property type="project" value="TreeGrafter"/>
</dbReference>
<dbReference type="GO" id="GO:1902936">
    <property type="term" value="F:phosphatidylinositol bisphosphate binding"/>
    <property type="evidence" value="ECO:0007669"/>
    <property type="project" value="TreeGrafter"/>
</dbReference>
<dbReference type="SUPFAM" id="SSF52087">
    <property type="entry name" value="CRAL/TRIO domain"/>
    <property type="match status" value="1"/>
</dbReference>
<dbReference type="PANTHER" id="PTHR10174">
    <property type="entry name" value="ALPHA-TOCOPHEROL TRANSFER PROTEIN-RELATED"/>
    <property type="match status" value="1"/>
</dbReference>
<dbReference type="CDD" id="cd00170">
    <property type="entry name" value="SEC14"/>
    <property type="match status" value="1"/>
</dbReference>
<dbReference type="InterPro" id="IPR036865">
    <property type="entry name" value="CRAL-TRIO_dom_sf"/>
</dbReference>
<dbReference type="Gene3D" id="1.20.5.1200">
    <property type="entry name" value="Alpha-tocopherol transfer"/>
    <property type="match status" value="1"/>
</dbReference>
<dbReference type="PROSITE" id="PS50191">
    <property type="entry name" value="CRAL_TRIO"/>
    <property type="match status" value="1"/>
</dbReference>
<dbReference type="SUPFAM" id="SSF46938">
    <property type="entry name" value="CRAL/TRIO N-terminal domain"/>
    <property type="match status" value="2"/>
</dbReference>
<evidence type="ECO:0000313" key="2">
    <source>
        <dbReference type="EMBL" id="KAB0797743.1"/>
    </source>
</evidence>
<feature type="domain" description="CRAL-TRIO" evidence="1">
    <location>
        <begin position="50"/>
        <end position="224"/>
    </location>
</feature>
<dbReference type="InterPro" id="IPR011074">
    <property type="entry name" value="CRAL/TRIO_N_dom"/>
</dbReference>
<organism evidence="2 3">
    <name type="scientific">Photinus pyralis</name>
    <name type="common">Common eastern firefly</name>
    <name type="synonym">Lampyris pyralis</name>
    <dbReference type="NCBI Taxonomy" id="7054"/>
    <lineage>
        <taxon>Eukaryota</taxon>
        <taxon>Metazoa</taxon>
        <taxon>Ecdysozoa</taxon>
        <taxon>Arthropoda</taxon>
        <taxon>Hexapoda</taxon>
        <taxon>Insecta</taxon>
        <taxon>Pterygota</taxon>
        <taxon>Neoptera</taxon>
        <taxon>Endopterygota</taxon>
        <taxon>Coleoptera</taxon>
        <taxon>Polyphaga</taxon>
        <taxon>Elateriformia</taxon>
        <taxon>Elateroidea</taxon>
        <taxon>Lampyridae</taxon>
        <taxon>Lampyrinae</taxon>
        <taxon>Photinus</taxon>
    </lineage>
</organism>
<reference evidence="2 3" key="1">
    <citation type="journal article" date="2018" name="Elife">
        <title>Firefly genomes illuminate parallel origins of bioluminescence in beetles.</title>
        <authorList>
            <person name="Fallon T.R."/>
            <person name="Lower S.E."/>
            <person name="Chang C.H."/>
            <person name="Bessho-Uehara M."/>
            <person name="Martin G.J."/>
            <person name="Bewick A.J."/>
            <person name="Behringer M."/>
            <person name="Debat H.J."/>
            <person name="Wong I."/>
            <person name="Day J.C."/>
            <person name="Suvorov A."/>
            <person name="Silva C.J."/>
            <person name="Stanger-Hall K.F."/>
            <person name="Hall D.W."/>
            <person name="Schmitz R.J."/>
            <person name="Nelson D.R."/>
            <person name="Lewis S.M."/>
            <person name="Shigenobu S."/>
            <person name="Bybee S.M."/>
            <person name="Larracuente A.M."/>
            <person name="Oba Y."/>
            <person name="Weng J.K."/>
        </authorList>
    </citation>
    <scope>NUCLEOTIDE SEQUENCE [LARGE SCALE GENOMIC DNA]</scope>
    <source>
        <strain evidence="2">1611_PpyrPB1</strain>
        <tissue evidence="2">Whole body</tissue>
    </source>
</reference>
<evidence type="ECO:0000259" key="1">
    <source>
        <dbReference type="PROSITE" id="PS50191"/>
    </source>
</evidence>
<dbReference type="Gene3D" id="1.10.8.20">
    <property type="entry name" value="N-terminal domain of phosphatidylinositol transfer protein sec14p"/>
    <property type="match status" value="1"/>
</dbReference>
<accession>A0A5N4AKD6</accession>
<dbReference type="InParanoid" id="A0A5N4AKD6"/>
<gene>
    <name evidence="2" type="ORF">PPYR_08736</name>
</gene>
<comment type="caution">
    <text evidence="2">The sequence shown here is derived from an EMBL/GenBank/DDBJ whole genome shotgun (WGS) entry which is preliminary data.</text>
</comment>
<proteinExistence type="predicted"/>
<keyword evidence="3" id="KW-1185">Reference proteome</keyword>
<sequence length="392" mass="45170">MSSLALNLTRFLGDQLLVSFLRCSKFSLERTKERLDRYFTIRTMAPEVFTNRDPLLPELQAILEAGFILPLPNVAKENNHRIIVLRYSNNLDPNLMTMVNIAKLSYMILDILLREDDNAVVSGVVFWSYCKDCPSKYAIQLTPASLQRYSVIEEKGFPFRMKGAYYSHVPQIFEACYNIFKVFCSDKLKQRMGLYSESNIEELFKKIPKDLLPQEFGGCNGSVKDLTVFWKDKVESCRDWFLKDEHCKIDERLRPGTPKTCSEVFGLEGAPTSTRTATDCRERIERSEFSSEFNLTRFLGDQLLVSFLRCSKFSLERTKERLDRYFTIRTMAPEAFTNRDPLLPELQAILNAGFFLPLPKVANENGPRIILLRINDNLNPNLMTVVNLSKLG</sequence>
<dbReference type="AlphaFoldDB" id="A0A5N4AKD6"/>
<dbReference type="InterPro" id="IPR001251">
    <property type="entry name" value="CRAL-TRIO_dom"/>
</dbReference>
<name>A0A5N4AKD6_PHOPY</name>